<dbReference type="STRING" id="1189621.A3SI_05252"/>
<dbReference type="EMBL" id="AJYA01000011">
    <property type="protein sequence ID" value="EIM77859.1"/>
    <property type="molecule type" value="Genomic_DNA"/>
</dbReference>
<organism evidence="1 2">
    <name type="scientific">Nitritalea halalkaliphila LW7</name>
    <dbReference type="NCBI Taxonomy" id="1189621"/>
    <lineage>
        <taxon>Bacteria</taxon>
        <taxon>Pseudomonadati</taxon>
        <taxon>Bacteroidota</taxon>
        <taxon>Cytophagia</taxon>
        <taxon>Cytophagales</taxon>
        <taxon>Cyclobacteriaceae</taxon>
        <taxon>Nitritalea</taxon>
    </lineage>
</organism>
<comment type="caution">
    <text evidence="1">The sequence shown here is derived from an EMBL/GenBank/DDBJ whole genome shotgun (WGS) entry which is preliminary data.</text>
</comment>
<dbReference type="RefSeq" id="WP_009053809.1">
    <property type="nucleotide sequence ID" value="NZ_AJYA01000011.1"/>
</dbReference>
<reference evidence="1 2" key="1">
    <citation type="submission" date="2012-05" db="EMBL/GenBank/DDBJ databases">
        <title>Genome sequence of Nitritalea halalkaliphila LW7.</title>
        <authorList>
            <person name="Jangir P.K."/>
            <person name="Singh A."/>
            <person name="Shivaji S."/>
            <person name="Sharma R."/>
        </authorList>
    </citation>
    <scope>NUCLEOTIDE SEQUENCE [LARGE SCALE GENOMIC DNA]</scope>
    <source>
        <strain evidence="1 2">LW7</strain>
    </source>
</reference>
<proteinExistence type="predicted"/>
<evidence type="ECO:0000313" key="1">
    <source>
        <dbReference type="EMBL" id="EIM77859.1"/>
    </source>
</evidence>
<sequence>MQKPIHKRKAFRIFALFIGLLLALHVALYVSADWLLRGYLQRKVTELSEGKYALEFDRFYISFLERGVGFRELEIKPLLSREEMKALESELPLFRVSLKHISLKGLFYQFLTKEFRIGTLRVESPELDFALNDFKENLLEGLEDGSESESSESPLQVLEQELQKTFSAVCLRKYVSSTYTSKTETCC</sequence>
<evidence type="ECO:0000313" key="2">
    <source>
        <dbReference type="Proteomes" id="UP000005551"/>
    </source>
</evidence>
<accession>I5C7Q7</accession>
<protein>
    <submittedName>
        <fullName evidence="1">Uncharacterized protein</fullName>
    </submittedName>
</protein>
<dbReference type="AlphaFoldDB" id="I5C7Q7"/>
<keyword evidence="2" id="KW-1185">Reference proteome</keyword>
<name>I5C7Q7_9BACT</name>
<dbReference type="Proteomes" id="UP000005551">
    <property type="component" value="Unassembled WGS sequence"/>
</dbReference>
<gene>
    <name evidence="1" type="ORF">A3SI_05252</name>
</gene>